<dbReference type="EMBL" id="JYDI01000020">
    <property type="protein sequence ID" value="KRY58535.1"/>
    <property type="molecule type" value="Genomic_DNA"/>
</dbReference>
<reference evidence="1 2" key="1">
    <citation type="submission" date="2015-01" db="EMBL/GenBank/DDBJ databases">
        <title>Evolution of Trichinella species and genotypes.</title>
        <authorList>
            <person name="Korhonen P.K."/>
            <person name="Edoardo P."/>
            <person name="Giuseppe L.R."/>
            <person name="Gasser R.B."/>
        </authorList>
    </citation>
    <scope>NUCLEOTIDE SEQUENCE [LARGE SCALE GENOMIC DNA]</scope>
    <source>
        <strain evidence="1">ISS120</strain>
    </source>
</reference>
<evidence type="ECO:0000313" key="1">
    <source>
        <dbReference type="EMBL" id="KRY58535.1"/>
    </source>
</evidence>
<comment type="caution">
    <text evidence="1">The sequence shown here is derived from an EMBL/GenBank/DDBJ whole genome shotgun (WGS) entry which is preliminary data.</text>
</comment>
<accession>A0A0V1DAH9</accession>
<gene>
    <name evidence="1" type="ORF">T03_17103</name>
</gene>
<evidence type="ECO:0000313" key="2">
    <source>
        <dbReference type="Proteomes" id="UP000054653"/>
    </source>
</evidence>
<organism evidence="1 2">
    <name type="scientific">Trichinella britovi</name>
    <name type="common">Parasitic roundworm</name>
    <dbReference type="NCBI Taxonomy" id="45882"/>
    <lineage>
        <taxon>Eukaryota</taxon>
        <taxon>Metazoa</taxon>
        <taxon>Ecdysozoa</taxon>
        <taxon>Nematoda</taxon>
        <taxon>Enoplea</taxon>
        <taxon>Dorylaimia</taxon>
        <taxon>Trichinellida</taxon>
        <taxon>Trichinellidae</taxon>
        <taxon>Trichinella</taxon>
    </lineage>
</organism>
<protein>
    <submittedName>
        <fullName evidence="1">Uncharacterized protein</fullName>
    </submittedName>
</protein>
<proteinExistence type="predicted"/>
<dbReference type="Proteomes" id="UP000054653">
    <property type="component" value="Unassembled WGS sequence"/>
</dbReference>
<name>A0A0V1DAH9_TRIBR</name>
<dbReference type="AlphaFoldDB" id="A0A0V1DAH9"/>
<sequence>MQDNTQVMQMIYEQVKPIGIYNLPLKKRFSLSTSLTLCFTVWTRFCKYPKTNNGFQRKLLHSSPRKG</sequence>
<keyword evidence="2" id="KW-1185">Reference proteome</keyword>